<dbReference type="Pfam" id="PF13041">
    <property type="entry name" value="PPR_2"/>
    <property type="match status" value="1"/>
</dbReference>
<evidence type="ECO:0000313" key="5">
    <source>
        <dbReference type="Proteomes" id="UP000554482"/>
    </source>
</evidence>
<dbReference type="GO" id="GO:0003723">
    <property type="term" value="F:RNA binding"/>
    <property type="evidence" value="ECO:0007669"/>
    <property type="project" value="InterPro"/>
</dbReference>
<dbReference type="GO" id="GO:0005737">
    <property type="term" value="C:cytoplasm"/>
    <property type="evidence" value="ECO:0007669"/>
    <property type="project" value="UniProtKB-ARBA"/>
</dbReference>
<evidence type="ECO:0000256" key="3">
    <source>
        <dbReference type="SAM" id="Phobius"/>
    </source>
</evidence>
<reference evidence="4 5" key="1">
    <citation type="submission" date="2020-06" db="EMBL/GenBank/DDBJ databases">
        <title>Transcriptomic and genomic resources for Thalictrum thalictroides and T. hernandezii: Facilitating candidate gene discovery in an emerging model plant lineage.</title>
        <authorList>
            <person name="Arias T."/>
            <person name="Riano-Pachon D.M."/>
            <person name="Di Stilio V.S."/>
        </authorList>
    </citation>
    <scope>NUCLEOTIDE SEQUENCE [LARGE SCALE GENOMIC DNA]</scope>
    <source>
        <strain evidence="5">cv. WT478/WT964</strain>
        <tissue evidence="4">Leaves</tissue>
    </source>
</reference>
<dbReference type="Proteomes" id="UP000554482">
    <property type="component" value="Unassembled WGS sequence"/>
</dbReference>
<feature type="repeat" description="PPR" evidence="2">
    <location>
        <begin position="95"/>
        <end position="129"/>
    </location>
</feature>
<feature type="repeat" description="PPR" evidence="2">
    <location>
        <begin position="1"/>
        <end position="28"/>
    </location>
</feature>
<dbReference type="OrthoDB" id="185373at2759"/>
<evidence type="ECO:0000256" key="2">
    <source>
        <dbReference type="PROSITE-ProRule" id="PRU00708"/>
    </source>
</evidence>
<evidence type="ECO:0000313" key="4">
    <source>
        <dbReference type="EMBL" id="KAF5205435.1"/>
    </source>
</evidence>
<evidence type="ECO:0000256" key="1">
    <source>
        <dbReference type="ARBA" id="ARBA00022737"/>
    </source>
</evidence>
<dbReference type="InterPro" id="IPR011990">
    <property type="entry name" value="TPR-like_helical_dom_sf"/>
</dbReference>
<dbReference type="InterPro" id="IPR046960">
    <property type="entry name" value="PPR_At4g14850-like_plant"/>
</dbReference>
<feature type="transmembrane region" description="Helical" evidence="3">
    <location>
        <begin position="198"/>
        <end position="215"/>
    </location>
</feature>
<dbReference type="PROSITE" id="PS51375">
    <property type="entry name" value="PPR"/>
    <property type="match status" value="2"/>
</dbReference>
<keyword evidence="1" id="KW-0677">Repeat</keyword>
<dbReference type="InterPro" id="IPR002885">
    <property type="entry name" value="PPR_rpt"/>
</dbReference>
<keyword evidence="5" id="KW-1185">Reference proteome</keyword>
<dbReference type="FunFam" id="1.25.40.10:FF:000277">
    <property type="entry name" value="Pentatricopeptide repeat-containing protein, mitochondrial"/>
    <property type="match status" value="1"/>
</dbReference>
<accession>A0A7J6X9A4</accession>
<dbReference type="PANTHER" id="PTHR47926">
    <property type="entry name" value="PENTATRICOPEPTIDE REPEAT-CONTAINING PROTEIN"/>
    <property type="match status" value="1"/>
</dbReference>
<sequence length="221" mass="24234">MIAGCARESLFDEALYLFIELQVSGLCPAETTMMSIISVVSDLGLLSVAKKIHGYAIRNEFSLDSRLGAALIDMYSKCGSIYSALQLFENIPNKNVGHWTSMIVGFSVHGCAEASLHLFAQMQKCGVKPNYVTFIGVLSACSHGGLVGQGIKHFNLMKRYNIEPRIQHYGCLVDLLGRSGMVKEAKMVIDNMPMEPAAVIWSILLAVGTNLNLTAQFRKLR</sequence>
<dbReference type="GO" id="GO:0016556">
    <property type="term" value="P:mRNA modification"/>
    <property type="evidence" value="ECO:0007669"/>
    <property type="project" value="UniProtKB-ARBA"/>
</dbReference>
<gene>
    <name evidence="4" type="ORF">FRX31_004978</name>
</gene>
<dbReference type="EMBL" id="JABWDY010004071">
    <property type="protein sequence ID" value="KAF5205435.1"/>
    <property type="molecule type" value="Genomic_DNA"/>
</dbReference>
<dbReference type="Pfam" id="PF01535">
    <property type="entry name" value="PPR"/>
    <property type="match status" value="2"/>
</dbReference>
<proteinExistence type="predicted"/>
<protein>
    <submittedName>
        <fullName evidence="4">Pentatricopeptide repeat-containing protein</fullName>
    </submittedName>
</protein>
<keyword evidence="3" id="KW-0472">Membrane</keyword>
<dbReference type="PANTHER" id="PTHR47926:SF436">
    <property type="entry name" value="PENTATRICOPEPTIDE REPEAT-CONTAINING PROTEIN ELI1, CHLOROPLASTIC-LIKE ISOFORM X2"/>
    <property type="match status" value="1"/>
</dbReference>
<keyword evidence="3" id="KW-0812">Transmembrane</keyword>
<dbReference type="NCBIfam" id="TIGR00756">
    <property type="entry name" value="PPR"/>
    <property type="match status" value="2"/>
</dbReference>
<keyword evidence="3" id="KW-1133">Transmembrane helix</keyword>
<organism evidence="4 5">
    <name type="scientific">Thalictrum thalictroides</name>
    <name type="common">Rue-anemone</name>
    <name type="synonym">Anemone thalictroides</name>
    <dbReference type="NCBI Taxonomy" id="46969"/>
    <lineage>
        <taxon>Eukaryota</taxon>
        <taxon>Viridiplantae</taxon>
        <taxon>Streptophyta</taxon>
        <taxon>Embryophyta</taxon>
        <taxon>Tracheophyta</taxon>
        <taxon>Spermatophyta</taxon>
        <taxon>Magnoliopsida</taxon>
        <taxon>Ranunculales</taxon>
        <taxon>Ranunculaceae</taxon>
        <taxon>Thalictroideae</taxon>
        <taxon>Thalictrum</taxon>
    </lineage>
</organism>
<name>A0A7J6X9A4_THATH</name>
<dbReference type="Gene3D" id="1.25.40.10">
    <property type="entry name" value="Tetratricopeptide repeat domain"/>
    <property type="match status" value="2"/>
</dbReference>
<comment type="caution">
    <text evidence="4">The sequence shown here is derived from an EMBL/GenBank/DDBJ whole genome shotgun (WGS) entry which is preliminary data.</text>
</comment>
<dbReference type="AlphaFoldDB" id="A0A7J6X9A4"/>
<feature type="non-terminal residue" evidence="4">
    <location>
        <position position="221"/>
    </location>
</feature>